<evidence type="ECO:0000256" key="2">
    <source>
        <dbReference type="SAM" id="MobiDB-lite"/>
    </source>
</evidence>
<protein>
    <submittedName>
        <fullName evidence="5">Unannotated protein</fullName>
    </submittedName>
</protein>
<feature type="domain" description="Fibronectin type-III" evidence="4">
    <location>
        <begin position="132"/>
        <end position="229"/>
    </location>
</feature>
<keyword evidence="3" id="KW-1133">Transmembrane helix</keyword>
<accession>A0A6J6DAL2</accession>
<dbReference type="Gene3D" id="2.60.40.10">
    <property type="entry name" value="Immunoglobulins"/>
    <property type="match status" value="3"/>
</dbReference>
<feature type="compositionally biased region" description="Pro residues" evidence="2">
    <location>
        <begin position="446"/>
        <end position="456"/>
    </location>
</feature>
<dbReference type="EMBL" id="CAEZTH010000036">
    <property type="protein sequence ID" value="CAB4560912.1"/>
    <property type="molecule type" value="Genomic_DNA"/>
</dbReference>
<feature type="transmembrane region" description="Helical" evidence="3">
    <location>
        <begin position="639"/>
        <end position="661"/>
    </location>
</feature>
<keyword evidence="3" id="KW-0472">Membrane</keyword>
<feature type="compositionally biased region" description="Low complexity" evidence="2">
    <location>
        <begin position="429"/>
        <end position="445"/>
    </location>
</feature>
<name>A0A6J6DAL2_9ZZZZ</name>
<evidence type="ECO:0000256" key="3">
    <source>
        <dbReference type="SAM" id="Phobius"/>
    </source>
</evidence>
<gene>
    <name evidence="5" type="ORF">UFOPK1639_00440</name>
</gene>
<evidence type="ECO:0000256" key="1">
    <source>
        <dbReference type="ARBA" id="ARBA00022737"/>
    </source>
</evidence>
<keyword evidence="3" id="KW-0812">Transmembrane</keyword>
<organism evidence="5">
    <name type="scientific">freshwater metagenome</name>
    <dbReference type="NCBI Taxonomy" id="449393"/>
    <lineage>
        <taxon>unclassified sequences</taxon>
        <taxon>metagenomes</taxon>
        <taxon>ecological metagenomes</taxon>
    </lineage>
</organism>
<dbReference type="AlphaFoldDB" id="A0A6J6DAL2"/>
<proteinExistence type="predicted"/>
<evidence type="ECO:0000313" key="5">
    <source>
        <dbReference type="EMBL" id="CAB4560912.1"/>
    </source>
</evidence>
<sequence>MIWIGTRDDWVGNSDSTLKERGNIVNGAFSKISNRSDASSAIRISTDSEGILFYSTTPNTKTAIDSCCDFSNSYNLNPTLSPIELTGDGSYAISLPVGNLAASASTSITWFYAAGQIADLAEVVRSVASASAPTAPTVASGNASVTASWTAPTSADPIVGYRIRYSTNNGSSWTTHGSDFDTSSLTRTISSLTNGTHYIFQVAALTGDLNSSPTLGTWSSSSLVTIPGAPSAPTVGTLVAGNGKLTVPFTAPTGNGGFPITDYEYSTNDGSTWTSSGSVTSPIVISGLTNGTSYTVRLRAKSSSSGVQSSSASGTPQATAPAAPAVASIETLDAELKVSFTLPSDNGGSSITNYKYSTDGVNYRALSPSQTTSPISITKLSLDGTTSLTNGTSYPITLKAVNSIGDSAASNSISATSGIVTVAVAPVATPSPKPTVTRPPRVVRPSPSPSPLPSPSPALVAVPNVPSALSPESVAKISDQLGVTFTEEGLPKLAPLESIGLVDGSPILVSLFPNQENTGLVVEGDGFTISLSASSENGEAPNLNSDGKLVLTARSSASFSGSGFAPNTNVVIWLFSDPRELGSVLTDSSGSFEGSLPLPSEILAGEHTVQLNGLTPTGETRSVAVGVVVSDYTASAESYLPTVLLGLAFLGVVTFFWILLFRRRDQKE</sequence>
<dbReference type="PROSITE" id="PS50853">
    <property type="entry name" value="FN3"/>
    <property type="match status" value="2"/>
</dbReference>
<dbReference type="InterPro" id="IPR003961">
    <property type="entry name" value="FN3_dom"/>
</dbReference>
<dbReference type="InterPro" id="IPR050964">
    <property type="entry name" value="Striated_Muscle_Regulatory"/>
</dbReference>
<dbReference type="PANTHER" id="PTHR13817:SF73">
    <property type="entry name" value="FIBRONECTIN TYPE-III DOMAIN-CONTAINING PROTEIN"/>
    <property type="match status" value="1"/>
</dbReference>
<keyword evidence="1" id="KW-0677">Repeat</keyword>
<dbReference type="SMART" id="SM00060">
    <property type="entry name" value="FN3"/>
    <property type="match status" value="3"/>
</dbReference>
<dbReference type="Pfam" id="PF00041">
    <property type="entry name" value="fn3"/>
    <property type="match status" value="1"/>
</dbReference>
<dbReference type="InterPro" id="IPR013783">
    <property type="entry name" value="Ig-like_fold"/>
</dbReference>
<dbReference type="InterPro" id="IPR036116">
    <property type="entry name" value="FN3_sf"/>
</dbReference>
<evidence type="ECO:0000259" key="4">
    <source>
        <dbReference type="PROSITE" id="PS50853"/>
    </source>
</evidence>
<dbReference type="CDD" id="cd00063">
    <property type="entry name" value="FN3"/>
    <property type="match status" value="3"/>
</dbReference>
<feature type="region of interest" description="Disordered" evidence="2">
    <location>
        <begin position="429"/>
        <end position="456"/>
    </location>
</feature>
<dbReference type="PANTHER" id="PTHR13817">
    <property type="entry name" value="TITIN"/>
    <property type="match status" value="1"/>
</dbReference>
<reference evidence="5" key="1">
    <citation type="submission" date="2020-05" db="EMBL/GenBank/DDBJ databases">
        <authorList>
            <person name="Chiriac C."/>
            <person name="Salcher M."/>
            <person name="Ghai R."/>
            <person name="Kavagutti S V."/>
        </authorList>
    </citation>
    <scope>NUCLEOTIDE SEQUENCE</scope>
</reference>
<feature type="domain" description="Fibronectin type-III" evidence="4">
    <location>
        <begin position="320"/>
        <end position="420"/>
    </location>
</feature>
<dbReference type="SUPFAM" id="SSF49265">
    <property type="entry name" value="Fibronectin type III"/>
    <property type="match status" value="2"/>
</dbReference>